<dbReference type="Proteomes" id="UP000054560">
    <property type="component" value="Unassembled WGS sequence"/>
</dbReference>
<dbReference type="RefSeq" id="XP_014146977.1">
    <property type="nucleotide sequence ID" value="XM_014291502.1"/>
</dbReference>
<keyword evidence="3" id="KW-1185">Reference proteome</keyword>
<dbReference type="AlphaFoldDB" id="A0A0L0F8P4"/>
<proteinExistence type="predicted"/>
<keyword evidence="1" id="KW-0812">Transmembrane</keyword>
<name>A0A0L0F8P4_9EUKA</name>
<sequence length="70" mass="7811">MHALDEYITDISEAYRDDGPFSPEFLVPLLSIGVIAMTIPTLLALVFWRTAPYGRYSEKTGWGVLIPPTP</sequence>
<organism evidence="2 3">
    <name type="scientific">Sphaeroforma arctica JP610</name>
    <dbReference type="NCBI Taxonomy" id="667725"/>
    <lineage>
        <taxon>Eukaryota</taxon>
        <taxon>Ichthyosporea</taxon>
        <taxon>Ichthyophonida</taxon>
        <taxon>Sphaeroforma</taxon>
    </lineage>
</organism>
<feature type="non-terminal residue" evidence="2">
    <location>
        <position position="70"/>
    </location>
</feature>
<feature type="transmembrane region" description="Helical" evidence="1">
    <location>
        <begin position="25"/>
        <end position="48"/>
    </location>
</feature>
<evidence type="ECO:0000256" key="1">
    <source>
        <dbReference type="SAM" id="Phobius"/>
    </source>
</evidence>
<reference evidence="2 3" key="1">
    <citation type="submission" date="2011-02" db="EMBL/GenBank/DDBJ databases">
        <title>The Genome Sequence of Sphaeroforma arctica JP610.</title>
        <authorList>
            <consortium name="The Broad Institute Genome Sequencing Platform"/>
            <person name="Russ C."/>
            <person name="Cuomo C."/>
            <person name="Young S.K."/>
            <person name="Zeng Q."/>
            <person name="Gargeya S."/>
            <person name="Alvarado L."/>
            <person name="Berlin A."/>
            <person name="Chapman S.B."/>
            <person name="Chen Z."/>
            <person name="Freedman E."/>
            <person name="Gellesch M."/>
            <person name="Goldberg J."/>
            <person name="Griggs A."/>
            <person name="Gujja S."/>
            <person name="Heilman E."/>
            <person name="Heiman D."/>
            <person name="Howarth C."/>
            <person name="Mehta T."/>
            <person name="Neiman D."/>
            <person name="Pearson M."/>
            <person name="Roberts A."/>
            <person name="Saif S."/>
            <person name="Shea T."/>
            <person name="Shenoy N."/>
            <person name="Sisk P."/>
            <person name="Stolte C."/>
            <person name="Sykes S."/>
            <person name="White J."/>
            <person name="Yandava C."/>
            <person name="Burger G."/>
            <person name="Gray M.W."/>
            <person name="Holland P.W.H."/>
            <person name="King N."/>
            <person name="Lang F.B.F."/>
            <person name="Roger A.J."/>
            <person name="Ruiz-Trillo I."/>
            <person name="Haas B."/>
            <person name="Nusbaum C."/>
            <person name="Birren B."/>
        </authorList>
    </citation>
    <scope>NUCLEOTIDE SEQUENCE [LARGE SCALE GENOMIC DNA]</scope>
    <source>
        <strain evidence="2 3">JP610</strain>
    </source>
</reference>
<dbReference type="GeneID" id="25914870"/>
<protein>
    <submittedName>
        <fullName evidence="2">Uncharacterized protein</fullName>
    </submittedName>
</protein>
<dbReference type="EMBL" id="KQ246119">
    <property type="protein sequence ID" value="KNC73075.1"/>
    <property type="molecule type" value="Genomic_DNA"/>
</dbReference>
<keyword evidence="1" id="KW-0472">Membrane</keyword>
<evidence type="ECO:0000313" key="2">
    <source>
        <dbReference type="EMBL" id="KNC73075.1"/>
    </source>
</evidence>
<keyword evidence="1" id="KW-1133">Transmembrane helix</keyword>
<accession>A0A0L0F8P4</accession>
<gene>
    <name evidence="2" type="ORF">SARC_14366</name>
</gene>
<evidence type="ECO:0000313" key="3">
    <source>
        <dbReference type="Proteomes" id="UP000054560"/>
    </source>
</evidence>